<dbReference type="InterPro" id="IPR029068">
    <property type="entry name" value="Glyas_Bleomycin-R_OHBP_Dase"/>
</dbReference>
<comment type="caution">
    <text evidence="3">The sequence shown here is derived from an EMBL/GenBank/DDBJ whole genome shotgun (WGS) entry which is preliminary data.</text>
</comment>
<dbReference type="InterPro" id="IPR004360">
    <property type="entry name" value="Glyas_Fos-R_dOase_dom"/>
</dbReference>
<sequence>MAKAVGIGGVFFRAQDTEALTQWYQEHLGIPGFWTQAAGPTVFAPFKADTDYFPADRQWMINLRVDDLDALMASLKAADIAVETRPEEWDAPETGRFARIQDPEGNPIELWQPPK</sequence>
<dbReference type="AlphaFoldDB" id="A0A942EEA9"/>
<dbReference type="InterPro" id="IPR037523">
    <property type="entry name" value="VOC_core"/>
</dbReference>
<organism evidence="3 4">
    <name type="scientific">Devosia litorisediminis</name>
    <dbReference type="NCBI Taxonomy" id="2829817"/>
    <lineage>
        <taxon>Bacteria</taxon>
        <taxon>Pseudomonadati</taxon>
        <taxon>Pseudomonadota</taxon>
        <taxon>Alphaproteobacteria</taxon>
        <taxon>Hyphomicrobiales</taxon>
        <taxon>Devosiaceae</taxon>
        <taxon>Devosia</taxon>
    </lineage>
</organism>
<evidence type="ECO:0000259" key="2">
    <source>
        <dbReference type="PROSITE" id="PS51819"/>
    </source>
</evidence>
<protein>
    <submittedName>
        <fullName evidence="3">VOC family protein</fullName>
    </submittedName>
</protein>
<accession>A0A942EEA9</accession>
<dbReference type="Gene3D" id="3.10.180.10">
    <property type="entry name" value="2,3-Dihydroxybiphenyl 1,2-Dioxygenase, domain 1"/>
    <property type="match status" value="1"/>
</dbReference>
<proteinExistence type="predicted"/>
<feature type="region of interest" description="Disordered" evidence="1">
    <location>
        <begin position="85"/>
        <end position="115"/>
    </location>
</feature>
<evidence type="ECO:0000313" key="4">
    <source>
        <dbReference type="Proteomes" id="UP000678281"/>
    </source>
</evidence>
<dbReference type="Proteomes" id="UP000678281">
    <property type="component" value="Unassembled WGS sequence"/>
</dbReference>
<dbReference type="EMBL" id="JAGXTP010000002">
    <property type="protein sequence ID" value="MBS3849664.1"/>
    <property type="molecule type" value="Genomic_DNA"/>
</dbReference>
<dbReference type="Pfam" id="PF00903">
    <property type="entry name" value="Glyoxalase"/>
    <property type="match status" value="1"/>
</dbReference>
<reference evidence="3" key="1">
    <citation type="submission" date="2021-04" db="EMBL/GenBank/DDBJ databases">
        <title>Devosia litorisediminis sp. nov., isolated from a sand dune.</title>
        <authorList>
            <person name="Park S."/>
            <person name="Yoon J.-H."/>
        </authorList>
    </citation>
    <scope>NUCLEOTIDE SEQUENCE</scope>
    <source>
        <strain evidence="3">BSSL-BM10</strain>
    </source>
</reference>
<dbReference type="RefSeq" id="WP_212659307.1">
    <property type="nucleotide sequence ID" value="NZ_JAGXTP010000002.1"/>
</dbReference>
<evidence type="ECO:0000313" key="3">
    <source>
        <dbReference type="EMBL" id="MBS3849664.1"/>
    </source>
</evidence>
<keyword evidence="4" id="KW-1185">Reference proteome</keyword>
<dbReference type="SUPFAM" id="SSF54593">
    <property type="entry name" value="Glyoxalase/Bleomycin resistance protein/Dihydroxybiphenyl dioxygenase"/>
    <property type="match status" value="1"/>
</dbReference>
<gene>
    <name evidence="3" type="ORF">KD146_13245</name>
</gene>
<feature type="domain" description="VOC" evidence="2">
    <location>
        <begin position="6"/>
        <end position="113"/>
    </location>
</feature>
<dbReference type="PROSITE" id="PS51819">
    <property type="entry name" value="VOC"/>
    <property type="match status" value="1"/>
</dbReference>
<name>A0A942EEA9_9HYPH</name>
<evidence type="ECO:0000256" key="1">
    <source>
        <dbReference type="SAM" id="MobiDB-lite"/>
    </source>
</evidence>